<feature type="compositionally biased region" description="Basic and acidic residues" evidence="1">
    <location>
        <begin position="218"/>
        <end position="228"/>
    </location>
</feature>
<name>A0ABQ6MR40_9STRA</name>
<reference evidence="3 4" key="1">
    <citation type="journal article" date="2023" name="Commun. Biol.">
        <title>Genome analysis of Parmales, the sister group of diatoms, reveals the evolutionary specialization of diatoms from phago-mixotrophs to photoautotrophs.</title>
        <authorList>
            <person name="Ban H."/>
            <person name="Sato S."/>
            <person name="Yoshikawa S."/>
            <person name="Yamada K."/>
            <person name="Nakamura Y."/>
            <person name="Ichinomiya M."/>
            <person name="Sato N."/>
            <person name="Blanc-Mathieu R."/>
            <person name="Endo H."/>
            <person name="Kuwata A."/>
            <person name="Ogata H."/>
        </authorList>
    </citation>
    <scope>NUCLEOTIDE SEQUENCE [LARGE SCALE GENOMIC DNA]</scope>
</reference>
<accession>A0ABQ6MR40</accession>
<dbReference type="Gene3D" id="3.40.50.150">
    <property type="entry name" value="Vaccinia Virus protein VP39"/>
    <property type="match status" value="1"/>
</dbReference>
<dbReference type="EMBL" id="BRYB01000464">
    <property type="protein sequence ID" value="GMI30417.1"/>
    <property type="molecule type" value="Genomic_DNA"/>
</dbReference>
<comment type="caution">
    <text evidence="3">The sequence shown here is derived from an EMBL/GenBank/DDBJ whole genome shotgun (WGS) entry which is preliminary data.</text>
</comment>
<evidence type="ECO:0000259" key="2">
    <source>
        <dbReference type="Pfam" id="PF13679"/>
    </source>
</evidence>
<dbReference type="Pfam" id="PF13679">
    <property type="entry name" value="Methyltransf_32"/>
    <property type="match status" value="1"/>
</dbReference>
<dbReference type="Proteomes" id="UP001165060">
    <property type="component" value="Unassembled WGS sequence"/>
</dbReference>
<proteinExistence type="predicted"/>
<dbReference type="SUPFAM" id="SSF53335">
    <property type="entry name" value="S-adenosyl-L-methionine-dependent methyltransferases"/>
    <property type="match status" value="1"/>
</dbReference>
<sequence length="557" mass="59846">MASFPPPPPVPALPADLMHAVHAQWLLTPGINNASLNASVSALYPNLPQDKRSLADFHHAVRFARSSIPYRCAEVCSTPALDAEIILQMLARRQVHKQEKQWVDAELLLAELTTMGVTVNDTQKTDSEGDASTLKLSASNTIEWWCRGRCFAKRVPGLELWAGEETSTLSTTKGQPRASIPAADADRLLARLRCLTEACGATFTVHHGAAPTAAPKPPKTEKKRENRRSTLHAKLHQITGIAEPADMDDVLAELRPDQTYSGIRWSELPPVLSMFSEGGGEEVDESSSRAAKKRGARAAGAEGVKRLERKQRQCDAFAAAIFALNLPDGSLVADFGCGSCGLTLPLAWAFPNLRFCGIDIKGQALELMTARALSAGLENVQTHCGSVASFTQPIELAIALHACGQASDEAMMQAVRQGVPYLVAPCCVGKIKFAGGASAQPEGQQEGGSWADGRSGLGYINKLQLETEGSWTRIQYPRSRWLTQQMAGVGEAQALFAEIAASADFSEMHGGARGREEGGKRVLGTEGVSEKDTALFRSCAIVVGLDRNEFAREAGYE</sequence>
<protein>
    <recommendedName>
        <fullName evidence="2">Methyltransferase domain-containing protein</fullName>
    </recommendedName>
</protein>
<evidence type="ECO:0000313" key="3">
    <source>
        <dbReference type="EMBL" id="GMI30417.1"/>
    </source>
</evidence>
<feature type="region of interest" description="Disordered" evidence="1">
    <location>
        <begin position="276"/>
        <end position="298"/>
    </location>
</feature>
<dbReference type="PANTHER" id="PTHR13369:SF0">
    <property type="entry name" value="GLUTATHIONE S-TRANSFERASE C-TERMINAL DOMAIN-CONTAINING PROTEIN"/>
    <property type="match status" value="1"/>
</dbReference>
<feature type="non-terminal residue" evidence="3">
    <location>
        <position position="557"/>
    </location>
</feature>
<dbReference type="InterPro" id="IPR025714">
    <property type="entry name" value="Methyltranfer_dom"/>
</dbReference>
<feature type="domain" description="Methyltransferase" evidence="2">
    <location>
        <begin position="309"/>
        <end position="431"/>
    </location>
</feature>
<dbReference type="PANTHER" id="PTHR13369">
    <property type="match status" value="1"/>
</dbReference>
<organism evidence="3 4">
    <name type="scientific">Tetraparma gracilis</name>
    <dbReference type="NCBI Taxonomy" id="2962635"/>
    <lineage>
        <taxon>Eukaryota</taxon>
        <taxon>Sar</taxon>
        <taxon>Stramenopiles</taxon>
        <taxon>Ochrophyta</taxon>
        <taxon>Bolidophyceae</taxon>
        <taxon>Parmales</taxon>
        <taxon>Triparmaceae</taxon>
        <taxon>Tetraparma</taxon>
    </lineage>
</organism>
<gene>
    <name evidence="3" type="ORF">TeGR_g13147</name>
</gene>
<keyword evidence="4" id="KW-1185">Reference proteome</keyword>
<feature type="region of interest" description="Disordered" evidence="1">
    <location>
        <begin position="208"/>
        <end position="230"/>
    </location>
</feature>
<evidence type="ECO:0000313" key="4">
    <source>
        <dbReference type="Proteomes" id="UP001165060"/>
    </source>
</evidence>
<evidence type="ECO:0000256" key="1">
    <source>
        <dbReference type="SAM" id="MobiDB-lite"/>
    </source>
</evidence>
<dbReference type="InterPro" id="IPR029063">
    <property type="entry name" value="SAM-dependent_MTases_sf"/>
</dbReference>